<dbReference type="InterPro" id="IPR003141">
    <property type="entry name" value="Pol/His_phosphatase_N"/>
</dbReference>
<dbReference type="SMART" id="SM00481">
    <property type="entry name" value="POLIIIAc"/>
    <property type="match status" value="1"/>
</dbReference>
<evidence type="ECO:0000259" key="2">
    <source>
        <dbReference type="SMART" id="SM00481"/>
    </source>
</evidence>
<dbReference type="KEGG" id="alkq:M9189_11245"/>
<dbReference type="RefSeq" id="WP_250723307.1">
    <property type="nucleotide sequence ID" value="NZ_CP098400.1"/>
</dbReference>
<dbReference type="PANTHER" id="PTHR32294:SF0">
    <property type="entry name" value="DNA POLYMERASE III SUBUNIT ALPHA"/>
    <property type="match status" value="1"/>
</dbReference>
<feature type="domain" description="Polymerase/histidinol phosphatase N-terminal" evidence="2">
    <location>
        <begin position="7"/>
        <end position="73"/>
    </location>
</feature>
<gene>
    <name evidence="3" type="ORF">M9189_11245</name>
</gene>
<dbReference type="InterPro" id="IPR004013">
    <property type="entry name" value="PHP_dom"/>
</dbReference>
<dbReference type="Proteomes" id="UP001056426">
    <property type="component" value="Chromosome"/>
</dbReference>
<dbReference type="SUPFAM" id="SSF89550">
    <property type="entry name" value="PHP domain-like"/>
    <property type="match status" value="1"/>
</dbReference>
<name>A0A9J6ZP05_9BACT</name>
<reference evidence="3" key="2">
    <citation type="submission" date="2022-06" db="EMBL/GenBank/DDBJ databases">
        <title>Xiashengella guii gen. nov. sp. nov., a bacterium isolated form anaerobic digestion tank.</title>
        <authorList>
            <person name="Huang H."/>
        </authorList>
    </citation>
    <scope>NUCLEOTIDE SEQUENCE</scope>
    <source>
        <strain evidence="3">Ai-910</strain>
    </source>
</reference>
<dbReference type="AlphaFoldDB" id="A0A9J6ZP05"/>
<dbReference type="GO" id="GO:0006260">
    <property type="term" value="P:DNA replication"/>
    <property type="evidence" value="ECO:0007669"/>
    <property type="project" value="InterPro"/>
</dbReference>
<dbReference type="InterPro" id="IPR016195">
    <property type="entry name" value="Pol/histidinol_Pase-like"/>
</dbReference>
<accession>A0A9J6ZP05</accession>
<dbReference type="PANTHER" id="PTHR32294">
    <property type="entry name" value="DNA POLYMERASE III SUBUNIT ALPHA"/>
    <property type="match status" value="1"/>
</dbReference>
<reference evidence="3" key="1">
    <citation type="submission" date="2022-05" db="EMBL/GenBank/DDBJ databases">
        <authorList>
            <person name="Sun X."/>
        </authorList>
    </citation>
    <scope>NUCLEOTIDE SEQUENCE</scope>
    <source>
        <strain evidence="3">Ai-910</strain>
    </source>
</reference>
<dbReference type="InterPro" id="IPR004805">
    <property type="entry name" value="DnaE2/DnaE/PolC"/>
</dbReference>
<evidence type="ECO:0000256" key="1">
    <source>
        <dbReference type="ARBA" id="ARBA00019114"/>
    </source>
</evidence>
<proteinExistence type="predicted"/>
<protein>
    <recommendedName>
        <fullName evidence="1">DNA polymerase III subunit alpha</fullName>
    </recommendedName>
</protein>
<dbReference type="Pfam" id="PF02811">
    <property type="entry name" value="PHP"/>
    <property type="match status" value="1"/>
</dbReference>
<organism evidence="3 4">
    <name type="scientific">Xiashengella succiniciproducens</name>
    <dbReference type="NCBI Taxonomy" id="2949635"/>
    <lineage>
        <taxon>Bacteria</taxon>
        <taxon>Pseudomonadati</taxon>
        <taxon>Bacteroidota</taxon>
        <taxon>Bacteroidia</taxon>
        <taxon>Marinilabiliales</taxon>
        <taxon>Marinilabiliaceae</taxon>
        <taxon>Xiashengella</taxon>
    </lineage>
</organism>
<keyword evidence="4" id="KW-1185">Reference proteome</keyword>
<evidence type="ECO:0000313" key="3">
    <source>
        <dbReference type="EMBL" id="URW79429.1"/>
    </source>
</evidence>
<dbReference type="EMBL" id="CP098400">
    <property type="protein sequence ID" value="URW79429.1"/>
    <property type="molecule type" value="Genomic_DNA"/>
</dbReference>
<evidence type="ECO:0000313" key="4">
    <source>
        <dbReference type="Proteomes" id="UP001056426"/>
    </source>
</evidence>
<dbReference type="Gene3D" id="3.20.20.140">
    <property type="entry name" value="Metal-dependent hydrolases"/>
    <property type="match status" value="1"/>
</dbReference>
<sequence>MANIPFTHLHVHSQYSIIDGQASVAALVNKAADGMTAVALTDHGNMLGIKEFFDLCRKKGVKPIMGVEAYVAERSIADKSDKNLDRSGRHLILLAKNRTGYRNLLKLTSIASVEGFFYRPRIDKQLLEQYHEGLIVTSACLGGEVPQKIMKGDRRR</sequence>
<dbReference type="GO" id="GO:0008408">
    <property type="term" value="F:3'-5' exonuclease activity"/>
    <property type="evidence" value="ECO:0007669"/>
    <property type="project" value="InterPro"/>
</dbReference>